<gene>
    <name evidence="1" type="ORF">M0811_00471</name>
</gene>
<dbReference type="OrthoDB" id="10483641at2759"/>
<accession>A0A9Q0LP61</accession>
<proteinExistence type="predicted"/>
<dbReference type="OMA" id="TRRMENC"/>
<sequence>MKLGIAYNVFDGEELLEFSIKSIRKNAKYIVIIYQKISNFGEKCNSELETLLEDLKKKKLVDEIVLYTPKTFSDRDKLLLVSQNRTKEEVKNPLNIPDQFFNELLKRELGRTKCYLAGCSHFLLMDTDEFYLSSQVQNSIQIIEQNDYESTTCYQRYYFKKPIWELLPYDDLNCVPFIHKIDNGKPLRIASPYPVLTDPTRRMENCSQSFHFTRDVVEMHHMSFVRKNMKSKITNVSNKANFDLDPQEFLKKFEKWEPSQGVLHPHPYFQKYFKSINIVENIFDIEI</sequence>
<organism evidence="1 2">
    <name type="scientific">Anaeramoeba ignava</name>
    <name type="common">Anaerobic marine amoeba</name>
    <dbReference type="NCBI Taxonomy" id="1746090"/>
    <lineage>
        <taxon>Eukaryota</taxon>
        <taxon>Metamonada</taxon>
        <taxon>Anaeramoebidae</taxon>
        <taxon>Anaeramoeba</taxon>
    </lineage>
</organism>
<reference evidence="1" key="1">
    <citation type="submission" date="2022-10" db="EMBL/GenBank/DDBJ databases">
        <title>Novel sulphate-reducing endosymbionts in the free-living metamonad Anaeramoeba.</title>
        <authorList>
            <person name="Jerlstrom-Hultqvist J."/>
            <person name="Cepicka I."/>
            <person name="Gallot-Lavallee L."/>
            <person name="Salas-Leiva D."/>
            <person name="Curtis B.A."/>
            <person name="Zahonova K."/>
            <person name="Pipaliya S."/>
            <person name="Dacks J."/>
            <person name="Roger A.J."/>
        </authorList>
    </citation>
    <scope>NUCLEOTIDE SEQUENCE</scope>
    <source>
        <strain evidence="1">BMAN</strain>
    </source>
</reference>
<comment type="caution">
    <text evidence="1">The sequence shown here is derived from an EMBL/GenBank/DDBJ whole genome shotgun (WGS) entry which is preliminary data.</text>
</comment>
<dbReference type="EMBL" id="JAPDFW010000059">
    <property type="protein sequence ID" value="KAJ5077151.1"/>
    <property type="molecule type" value="Genomic_DNA"/>
</dbReference>
<dbReference type="AlphaFoldDB" id="A0A9Q0LP61"/>
<name>A0A9Q0LP61_ANAIG</name>
<evidence type="ECO:0000313" key="1">
    <source>
        <dbReference type="EMBL" id="KAJ5077151.1"/>
    </source>
</evidence>
<protein>
    <submittedName>
        <fullName evidence="1">Uncharacterized protein</fullName>
    </submittedName>
</protein>
<dbReference type="Proteomes" id="UP001149090">
    <property type="component" value="Unassembled WGS sequence"/>
</dbReference>
<keyword evidence="2" id="KW-1185">Reference proteome</keyword>
<evidence type="ECO:0000313" key="2">
    <source>
        <dbReference type="Proteomes" id="UP001149090"/>
    </source>
</evidence>